<dbReference type="PANTHER" id="PTHR12849:SF0">
    <property type="entry name" value="LARIAT DEBRANCHING ENZYME"/>
    <property type="match status" value="1"/>
</dbReference>
<keyword evidence="10" id="KW-0408">Iron</keyword>
<dbReference type="InterPro" id="IPR007708">
    <property type="entry name" value="DBR1_C"/>
</dbReference>
<reference evidence="15" key="1">
    <citation type="submission" date="2020-04" db="EMBL/GenBank/DDBJ databases">
        <authorList>
            <person name="Neveu A P."/>
        </authorList>
    </citation>
    <scope>NUCLEOTIDE SEQUENCE</scope>
    <source>
        <tissue evidence="15">Whole embryo</tissue>
    </source>
</reference>
<feature type="compositionally biased region" description="Acidic residues" evidence="13">
    <location>
        <begin position="424"/>
        <end position="443"/>
    </location>
</feature>
<dbReference type="PANTHER" id="PTHR12849">
    <property type="entry name" value="RNA LARIAT DEBRANCHING ENZYME"/>
    <property type="match status" value="1"/>
</dbReference>
<evidence type="ECO:0000256" key="3">
    <source>
        <dbReference type="ARBA" id="ARBA00001954"/>
    </source>
</evidence>
<name>A0A6F9DBD3_9ASCI</name>
<gene>
    <name evidence="15" type="primary">Dbr1</name>
</gene>
<evidence type="ECO:0000256" key="10">
    <source>
        <dbReference type="ARBA" id="ARBA00023004"/>
    </source>
</evidence>
<keyword evidence="8" id="KW-0378">Hydrolase</keyword>
<keyword evidence="12" id="KW-0539">Nucleus</keyword>
<dbReference type="InterPro" id="IPR004843">
    <property type="entry name" value="Calcineurin-like_PHP"/>
</dbReference>
<evidence type="ECO:0000256" key="12">
    <source>
        <dbReference type="ARBA" id="ARBA00023242"/>
    </source>
</evidence>
<evidence type="ECO:0000256" key="7">
    <source>
        <dbReference type="ARBA" id="ARBA00022723"/>
    </source>
</evidence>
<dbReference type="SMART" id="SM01124">
    <property type="entry name" value="DBR1"/>
    <property type="match status" value="1"/>
</dbReference>
<dbReference type="InterPro" id="IPR041816">
    <property type="entry name" value="Dbr1_N"/>
</dbReference>
<evidence type="ECO:0000313" key="15">
    <source>
        <dbReference type="EMBL" id="CAB3236283.1"/>
    </source>
</evidence>
<dbReference type="GO" id="GO:0008419">
    <property type="term" value="F:RNA lariat debranching enzyme activity"/>
    <property type="evidence" value="ECO:0007669"/>
    <property type="project" value="TreeGrafter"/>
</dbReference>
<comment type="cofactor">
    <cofactor evidence="1">
        <name>Mn(2+)</name>
        <dbReference type="ChEBI" id="CHEBI:29035"/>
    </cofactor>
</comment>
<evidence type="ECO:0000256" key="2">
    <source>
        <dbReference type="ARBA" id="ARBA00001947"/>
    </source>
</evidence>
<keyword evidence="11" id="KW-0464">Manganese</keyword>
<comment type="subcellular location">
    <subcellularLocation>
        <location evidence="4">Nucleus</location>
    </subcellularLocation>
</comment>
<evidence type="ECO:0000259" key="14">
    <source>
        <dbReference type="SMART" id="SM01124"/>
    </source>
</evidence>
<evidence type="ECO:0000256" key="11">
    <source>
        <dbReference type="ARBA" id="ARBA00023211"/>
    </source>
</evidence>
<dbReference type="Pfam" id="PF00149">
    <property type="entry name" value="Metallophos"/>
    <property type="match status" value="1"/>
</dbReference>
<dbReference type="CDD" id="cd00844">
    <property type="entry name" value="MPP_Dbr1_N"/>
    <property type="match status" value="1"/>
</dbReference>
<evidence type="ECO:0000256" key="1">
    <source>
        <dbReference type="ARBA" id="ARBA00001936"/>
    </source>
</evidence>
<evidence type="ECO:0000256" key="9">
    <source>
        <dbReference type="ARBA" id="ARBA00022833"/>
    </source>
</evidence>
<dbReference type="FunFam" id="3.60.21.10:FF:000035">
    <property type="entry name" value="Lariat debranching enzyme"/>
    <property type="match status" value="1"/>
</dbReference>
<sequence>MHIAVEGCCHGELDKIYETLQFIEKQEGIEIELLLCCGDFQAVRDEADLQCMAVPDKHKSMQDFWQYYSEKKTAPFLTIFIGGNHEASNYLQELPYGGWVAPNIFYLGYAGAVNYKGLRIGGVSGIFKQHDYTRGRFEKPPYTESTKRSVYHVRHMDIFRLKQLKQPMDIMMSHDWPNGIVNHGDKEKLIETKWHFERDIRTNQLGSLPSWQLLQTLQPQYWFSGHLHVKFPALVNHDADTFPPPETCKITKFLALDKCLPRRDFLQVLELPTPDNASDDLCYDAEWLAVLKETNSLMSSSYKTFILPTKGLHEKWDYSVNEAKINEVISLLGEDLKIPLNFRPDDSCLYHPEQFCYNRPVVCKVNQQTTEFCAKLEINDPLMLLLQQSDSADVSLNNSSWMTDEASEMPSAIVSNTSINPDEINLEDDDEEEEDISQEVVSEDTDKSPIPSNEEDDVAMVSSLSSMSSTEEELECGKKSTPKRPAISIAANFSMNLPAPKLPQSSTPSQASKSEARVGETFPPVTDSISVQSSGGKRSSDNDSEATEGVTAGKAKKFKRRNASFYTGPSEDETT</sequence>
<feature type="compositionally biased region" description="Polar residues" evidence="13">
    <location>
        <begin position="503"/>
        <end position="513"/>
    </location>
</feature>
<feature type="compositionally biased region" description="Polar residues" evidence="13">
    <location>
        <begin position="527"/>
        <end position="537"/>
    </location>
</feature>
<accession>A0A6F9DBD3</accession>
<dbReference type="GO" id="GO:0005634">
    <property type="term" value="C:nucleus"/>
    <property type="evidence" value="ECO:0007669"/>
    <property type="project" value="UniProtKB-SubCell"/>
</dbReference>
<organism evidence="15">
    <name type="scientific">Phallusia mammillata</name>
    <dbReference type="NCBI Taxonomy" id="59560"/>
    <lineage>
        <taxon>Eukaryota</taxon>
        <taxon>Metazoa</taxon>
        <taxon>Chordata</taxon>
        <taxon>Tunicata</taxon>
        <taxon>Ascidiacea</taxon>
        <taxon>Phlebobranchia</taxon>
        <taxon>Ascidiidae</taxon>
        <taxon>Phallusia</taxon>
    </lineage>
</organism>
<dbReference type="InterPro" id="IPR029052">
    <property type="entry name" value="Metallo-depent_PP-like"/>
</dbReference>
<evidence type="ECO:0000256" key="13">
    <source>
        <dbReference type="SAM" id="MobiDB-lite"/>
    </source>
</evidence>
<proteinExistence type="evidence at transcript level"/>
<evidence type="ECO:0000256" key="4">
    <source>
        <dbReference type="ARBA" id="ARBA00004123"/>
    </source>
</evidence>
<dbReference type="Pfam" id="PF05011">
    <property type="entry name" value="DBR1"/>
    <property type="match status" value="1"/>
</dbReference>
<dbReference type="GO" id="GO:0000398">
    <property type="term" value="P:mRNA splicing, via spliceosome"/>
    <property type="evidence" value="ECO:0007669"/>
    <property type="project" value="TreeGrafter"/>
</dbReference>
<feature type="domain" description="Lariat debranching enzyme C-terminal" evidence="14">
    <location>
        <begin position="235"/>
        <end position="382"/>
    </location>
</feature>
<evidence type="ECO:0000256" key="5">
    <source>
        <dbReference type="ARBA" id="ARBA00006045"/>
    </source>
</evidence>
<comment type="cofactor">
    <cofactor evidence="3">
        <name>Fe(2+)</name>
        <dbReference type="ChEBI" id="CHEBI:29033"/>
    </cofactor>
</comment>
<dbReference type="GO" id="GO:0046872">
    <property type="term" value="F:metal ion binding"/>
    <property type="evidence" value="ECO:0007669"/>
    <property type="project" value="UniProtKB-KW"/>
</dbReference>
<evidence type="ECO:0000256" key="8">
    <source>
        <dbReference type="ARBA" id="ARBA00022801"/>
    </source>
</evidence>
<feature type="region of interest" description="Disordered" evidence="13">
    <location>
        <begin position="408"/>
        <end position="575"/>
    </location>
</feature>
<protein>
    <submittedName>
        <fullName evidence="15">Lariat debranching enzyme-like</fullName>
    </submittedName>
</protein>
<keyword evidence="9" id="KW-0862">Zinc</keyword>
<keyword evidence="6" id="KW-0507">mRNA processing</keyword>
<dbReference type="SUPFAM" id="SSF56300">
    <property type="entry name" value="Metallo-dependent phosphatases"/>
    <property type="match status" value="1"/>
</dbReference>
<keyword evidence="7" id="KW-0479">Metal-binding</keyword>
<dbReference type="EMBL" id="LR784363">
    <property type="protein sequence ID" value="CAB3236283.1"/>
    <property type="molecule type" value="mRNA"/>
</dbReference>
<evidence type="ECO:0000256" key="6">
    <source>
        <dbReference type="ARBA" id="ARBA00022664"/>
    </source>
</evidence>
<comment type="similarity">
    <text evidence="5">Belongs to the lariat debranching enzyme family.</text>
</comment>
<dbReference type="Gene3D" id="3.60.21.10">
    <property type="match status" value="1"/>
</dbReference>
<dbReference type="AlphaFoldDB" id="A0A6F9DBD3"/>
<comment type="cofactor">
    <cofactor evidence="2">
        <name>Zn(2+)</name>
        <dbReference type="ChEBI" id="CHEBI:29105"/>
    </cofactor>
</comment>